<gene>
    <name evidence="1" type="ORF">LIER_35237</name>
</gene>
<comment type="caution">
    <text evidence="1">The sequence shown here is derived from an EMBL/GenBank/DDBJ whole genome shotgun (WGS) entry which is preliminary data.</text>
</comment>
<dbReference type="EMBL" id="BAABME010015297">
    <property type="protein sequence ID" value="GAA0140450.1"/>
    <property type="molecule type" value="Genomic_DNA"/>
</dbReference>
<dbReference type="Proteomes" id="UP001454036">
    <property type="component" value="Unassembled WGS sequence"/>
</dbReference>
<organism evidence="1 2">
    <name type="scientific">Lithospermum erythrorhizon</name>
    <name type="common">Purple gromwell</name>
    <name type="synonym">Lithospermum officinale var. erythrorhizon</name>
    <dbReference type="NCBI Taxonomy" id="34254"/>
    <lineage>
        <taxon>Eukaryota</taxon>
        <taxon>Viridiplantae</taxon>
        <taxon>Streptophyta</taxon>
        <taxon>Embryophyta</taxon>
        <taxon>Tracheophyta</taxon>
        <taxon>Spermatophyta</taxon>
        <taxon>Magnoliopsida</taxon>
        <taxon>eudicotyledons</taxon>
        <taxon>Gunneridae</taxon>
        <taxon>Pentapetalae</taxon>
        <taxon>asterids</taxon>
        <taxon>lamiids</taxon>
        <taxon>Boraginales</taxon>
        <taxon>Boraginaceae</taxon>
        <taxon>Boraginoideae</taxon>
        <taxon>Lithospermeae</taxon>
        <taxon>Lithospermum</taxon>
    </lineage>
</organism>
<evidence type="ECO:0000313" key="1">
    <source>
        <dbReference type="EMBL" id="GAA0140450.1"/>
    </source>
</evidence>
<accession>A0AAV3NQY2</accession>
<name>A0AAV3NQY2_LITER</name>
<reference evidence="1 2" key="1">
    <citation type="submission" date="2024-01" db="EMBL/GenBank/DDBJ databases">
        <title>The complete chloroplast genome sequence of Lithospermum erythrorhizon: insights into the phylogenetic relationship among Boraginaceae species and the maternal lineages of purple gromwells.</title>
        <authorList>
            <person name="Okada T."/>
            <person name="Watanabe K."/>
        </authorList>
    </citation>
    <scope>NUCLEOTIDE SEQUENCE [LARGE SCALE GENOMIC DNA]</scope>
</reference>
<keyword evidence="2" id="KW-1185">Reference proteome</keyword>
<protein>
    <submittedName>
        <fullName evidence="1">Uncharacterized protein</fullName>
    </submittedName>
</protein>
<dbReference type="AlphaFoldDB" id="A0AAV3NQY2"/>
<evidence type="ECO:0000313" key="2">
    <source>
        <dbReference type="Proteomes" id="UP001454036"/>
    </source>
</evidence>
<sequence length="96" mass="11028">MKMRESKKALYCKRENHLSPAKNPKLELGTLMFQLPMAKKVSMVMKQFRGLFLSSVFSSYEGKQPHQKQESPIYSNNDRRLSLNFDSSIKVIGEGS</sequence>
<proteinExistence type="predicted"/>